<dbReference type="InterPro" id="IPR004839">
    <property type="entry name" value="Aminotransferase_I/II_large"/>
</dbReference>
<dbReference type="SUPFAM" id="SSF53383">
    <property type="entry name" value="PLP-dependent transferases"/>
    <property type="match status" value="1"/>
</dbReference>
<keyword evidence="7 11" id="KW-0808">Transferase</keyword>
<reference evidence="13 14" key="5">
    <citation type="journal article" date="2011" name="ISME J.">
        <title>Dual transcriptional profiling of a bacterial/fungal confrontation: Collimonas fungivorans versus Aspergillus niger.</title>
        <authorList>
            <person name="Mela F."/>
            <person name="Fritsche K."/>
            <person name="de Boer W."/>
            <person name="van Veen J.A."/>
            <person name="de Graaff L.H."/>
            <person name="van den Berg M."/>
            <person name="Leveau J.H."/>
        </authorList>
    </citation>
    <scope>NUCLEOTIDE SEQUENCE [LARGE SCALE GENOMIC DNA]</scope>
    <source>
        <strain evidence="13 14">Ter331</strain>
    </source>
</reference>
<dbReference type="HOGENOM" id="CLU_017584_3_0_4"/>
<comment type="similarity">
    <text evidence="3 11">Belongs to the class-II pyridoxal-phosphate-dependent aminotransferase family. Histidinol-phosphate aminotransferase subfamily.</text>
</comment>
<evidence type="ECO:0000256" key="9">
    <source>
        <dbReference type="ARBA" id="ARBA00023102"/>
    </source>
</evidence>
<keyword evidence="6 11" id="KW-0028">Amino-acid biosynthesis</keyword>
<dbReference type="PANTHER" id="PTHR42885">
    <property type="entry name" value="HISTIDINOL-PHOSPHATE AMINOTRANSFERASE-RELATED"/>
    <property type="match status" value="1"/>
</dbReference>
<dbReference type="GO" id="GO:0030170">
    <property type="term" value="F:pyridoxal phosphate binding"/>
    <property type="evidence" value="ECO:0007669"/>
    <property type="project" value="InterPro"/>
</dbReference>
<accession>G0AEC8</accession>
<evidence type="ECO:0000256" key="3">
    <source>
        <dbReference type="ARBA" id="ARBA00007970"/>
    </source>
</evidence>
<dbReference type="STRING" id="1005048.CFU_4237"/>
<dbReference type="GO" id="GO:0000105">
    <property type="term" value="P:L-histidine biosynthetic process"/>
    <property type="evidence" value="ECO:0007669"/>
    <property type="project" value="UniProtKB-UniRule"/>
</dbReference>
<dbReference type="InterPro" id="IPR005861">
    <property type="entry name" value="HisP_aminotrans"/>
</dbReference>
<evidence type="ECO:0000256" key="1">
    <source>
        <dbReference type="ARBA" id="ARBA00001933"/>
    </source>
</evidence>
<feature type="domain" description="Aminotransferase class I/classII large" evidence="12">
    <location>
        <begin position="98"/>
        <end position="424"/>
    </location>
</feature>
<reference evidence="14" key="6">
    <citation type="submission" date="2011-05" db="EMBL/GenBank/DDBJ databases">
        <title>Complete sequence of Collimonas fungivorans Ter331.</title>
        <authorList>
            <person name="Leveau J.H."/>
        </authorList>
    </citation>
    <scope>NUCLEOTIDE SEQUENCE [LARGE SCALE GENOMIC DNA]</scope>
    <source>
        <strain evidence="14">Ter331</strain>
    </source>
</reference>
<dbReference type="PANTHER" id="PTHR42885:SF2">
    <property type="entry name" value="HISTIDINOL-PHOSPHATE AMINOTRANSFERASE"/>
    <property type="match status" value="1"/>
</dbReference>
<dbReference type="Gene3D" id="3.40.640.10">
    <property type="entry name" value="Type I PLP-dependent aspartate aminotransferase-like (Major domain)"/>
    <property type="match status" value="1"/>
</dbReference>
<dbReference type="InterPro" id="IPR015422">
    <property type="entry name" value="PyrdxlP-dep_Trfase_small"/>
</dbReference>
<keyword evidence="9 11" id="KW-0368">Histidine biosynthesis</keyword>
<dbReference type="Proteomes" id="UP000008392">
    <property type="component" value="Chromosome"/>
</dbReference>
<evidence type="ECO:0000313" key="13">
    <source>
        <dbReference type="EMBL" id="AEK64058.1"/>
    </source>
</evidence>
<evidence type="ECO:0000256" key="8">
    <source>
        <dbReference type="ARBA" id="ARBA00022898"/>
    </source>
</evidence>
<evidence type="ECO:0000256" key="10">
    <source>
        <dbReference type="ARBA" id="ARBA00047481"/>
    </source>
</evidence>
<reference evidence="13 14" key="2">
    <citation type="journal article" date="2006" name="J. Microbiol. Methods">
        <title>Genomic flank-sequencing of plasposon insertion sites for rapid identification of functional genes.</title>
        <authorList>
            <person name="Leveau J.H."/>
            <person name="Gerards S."/>
            <person name="Fritsche K."/>
            <person name="Zondag G."/>
            <person name="van Veen J.A."/>
        </authorList>
    </citation>
    <scope>NUCLEOTIDE SEQUENCE [LARGE SCALE GENOMIC DNA]</scope>
    <source>
        <strain evidence="13 14">Ter331</strain>
    </source>
</reference>
<evidence type="ECO:0000256" key="11">
    <source>
        <dbReference type="HAMAP-Rule" id="MF_01023"/>
    </source>
</evidence>
<sequence length="435" mass="47624">MTANMFKGSSCCLYEITRTSGRQQPIRSAYRALYVTSCSRHNPRIPARPRRVCYHMADSPTRAAVAFTFFSDTMSKFWSPIVSRLTPYTPGEQPKLSKLVKLNTNENPYGPSPLALEAMRSELGDNLRLYPNPDAEPLKLALAEQNAAHGITPAHVFVGNGSDEVLAHAFQALLQHEQAILFPDISYSFYPTYCGLYQVAYRTVPLAADFTLRVDDYLDTAAGGIIFPNPNAPTGCLLPLAEVERLVAGQPDCVVIVDEAYVDFGGDSAIPLVARYPNLLVVQTLSKSRSLAGLRVGFAIGQPDLITALERVKNSFNSYPLDRMAIVGATAAIKDQAHFDRTRQAVMASREHLVGGLAALGFDVLPSAANFVFARHPRHDGAKLAARLRTDGIIVRHFSSARIAQFLRITVGTDDACQALLDALQMHLKDMPADF</sequence>
<dbReference type="Pfam" id="PF00155">
    <property type="entry name" value="Aminotran_1_2"/>
    <property type="match status" value="1"/>
</dbReference>
<dbReference type="UniPathway" id="UPA00031">
    <property type="reaction ID" value="UER00012"/>
</dbReference>
<reference evidence="13 14" key="3">
    <citation type="journal article" date="2008" name="FEMS Microbiol. Ecol.">
        <title>Identification and characterization of genes underlying chitinolysis in Collimonas fungivorans Ter331.</title>
        <authorList>
            <person name="Fritsche K."/>
            <person name="de Boer W."/>
            <person name="Gerards S."/>
            <person name="van den Berg M."/>
            <person name="van Veen J.A."/>
            <person name="Leveau J.H."/>
        </authorList>
    </citation>
    <scope>NUCLEOTIDE SEQUENCE [LARGE SCALE GENOMIC DNA]</scope>
    <source>
        <strain evidence="13 14">Ter331</strain>
    </source>
</reference>
<reference evidence="13 14" key="4">
    <citation type="journal article" date="2010" name="Environ. Microbiol.">
        <title>The bacterial genus Collimonas: mycophagy, weathering and other adaptive solutions to life in oligotrophic soil environments.</title>
        <authorList>
            <person name="Leveau J.H."/>
            <person name="Uroz S."/>
            <person name="de Boer W."/>
        </authorList>
    </citation>
    <scope>NUCLEOTIDE SEQUENCE [LARGE SCALE GENOMIC DNA]</scope>
    <source>
        <strain evidence="13 14">Ter331</strain>
    </source>
</reference>
<dbReference type="EC" id="2.6.1.9" evidence="11"/>
<evidence type="ECO:0000259" key="12">
    <source>
        <dbReference type="Pfam" id="PF00155"/>
    </source>
</evidence>
<evidence type="ECO:0000256" key="5">
    <source>
        <dbReference type="ARBA" id="ARBA00022576"/>
    </source>
</evidence>
<feature type="modified residue" description="N6-(pyridoxal phosphate)lysine" evidence="11">
    <location>
        <position position="287"/>
    </location>
</feature>
<protein>
    <recommendedName>
        <fullName evidence="11">Histidinol-phosphate aminotransferase</fullName>
        <ecNumber evidence="11">2.6.1.9</ecNumber>
    </recommendedName>
    <alternativeName>
        <fullName evidence="11">Imidazole acetol-phosphate transaminase</fullName>
    </alternativeName>
</protein>
<evidence type="ECO:0000256" key="4">
    <source>
        <dbReference type="ARBA" id="ARBA00011738"/>
    </source>
</evidence>
<reference evidence="13 14" key="1">
    <citation type="journal article" date="2004" name="Environ. Microbiol.">
        <title>Phylogeny-function analysis of (meta)genomic libraries: screening for expression of ribosomal RNA genes by large-insert library fluorescent in situ hybridization (LIL-FISH).</title>
        <authorList>
            <person name="Leveau J.H."/>
            <person name="Gerards S."/>
            <person name="de Boer W."/>
            <person name="van Veen J.A."/>
        </authorList>
    </citation>
    <scope>NUCLEOTIDE SEQUENCE [LARGE SCALE GENOMIC DNA]</scope>
    <source>
        <strain evidence="13 14">Ter331</strain>
    </source>
</reference>
<name>G0AEC8_COLFT</name>
<dbReference type="GO" id="GO:0004400">
    <property type="term" value="F:histidinol-phosphate transaminase activity"/>
    <property type="evidence" value="ECO:0007669"/>
    <property type="project" value="UniProtKB-UniRule"/>
</dbReference>
<evidence type="ECO:0000256" key="2">
    <source>
        <dbReference type="ARBA" id="ARBA00005011"/>
    </source>
</evidence>
<dbReference type="InterPro" id="IPR015424">
    <property type="entry name" value="PyrdxlP-dep_Trfase"/>
</dbReference>
<dbReference type="PROSITE" id="PS00599">
    <property type="entry name" value="AA_TRANSFER_CLASS_2"/>
    <property type="match status" value="1"/>
</dbReference>
<comment type="pathway">
    <text evidence="2 11">Amino-acid biosynthesis; L-histidine biosynthesis; L-histidine from 5-phospho-alpha-D-ribose 1-diphosphate: step 7/9.</text>
</comment>
<gene>
    <name evidence="11 13" type="primary">hisC</name>
    <name evidence="13" type="ordered locus">CFU_4237</name>
</gene>
<dbReference type="KEGG" id="cfu:CFU_4237"/>
<dbReference type="eggNOG" id="COG0079">
    <property type="taxonomic scope" value="Bacteria"/>
</dbReference>
<dbReference type="HAMAP" id="MF_01023">
    <property type="entry name" value="HisC_aminotrans_2"/>
    <property type="match status" value="1"/>
</dbReference>
<organism evidence="13 14">
    <name type="scientific">Collimonas fungivorans (strain Ter331)</name>
    <dbReference type="NCBI Taxonomy" id="1005048"/>
    <lineage>
        <taxon>Bacteria</taxon>
        <taxon>Pseudomonadati</taxon>
        <taxon>Pseudomonadota</taxon>
        <taxon>Betaproteobacteria</taxon>
        <taxon>Burkholderiales</taxon>
        <taxon>Oxalobacteraceae</taxon>
        <taxon>Collimonas</taxon>
    </lineage>
</organism>
<proteinExistence type="inferred from homology"/>
<dbReference type="EMBL" id="CP002745">
    <property type="protein sequence ID" value="AEK64058.1"/>
    <property type="molecule type" value="Genomic_DNA"/>
</dbReference>
<evidence type="ECO:0000256" key="7">
    <source>
        <dbReference type="ARBA" id="ARBA00022679"/>
    </source>
</evidence>
<comment type="subunit">
    <text evidence="4 11">Homodimer.</text>
</comment>
<dbReference type="NCBIfam" id="TIGR01141">
    <property type="entry name" value="hisC"/>
    <property type="match status" value="1"/>
</dbReference>
<evidence type="ECO:0000313" key="14">
    <source>
        <dbReference type="Proteomes" id="UP000008392"/>
    </source>
</evidence>
<dbReference type="Gene3D" id="3.90.1150.10">
    <property type="entry name" value="Aspartate Aminotransferase, domain 1"/>
    <property type="match status" value="1"/>
</dbReference>
<comment type="cofactor">
    <cofactor evidence="1 11">
        <name>pyridoxal 5'-phosphate</name>
        <dbReference type="ChEBI" id="CHEBI:597326"/>
    </cofactor>
</comment>
<dbReference type="CDD" id="cd00609">
    <property type="entry name" value="AAT_like"/>
    <property type="match status" value="1"/>
</dbReference>
<comment type="catalytic activity">
    <reaction evidence="10 11">
        <text>L-histidinol phosphate + 2-oxoglutarate = 3-(imidazol-4-yl)-2-oxopropyl phosphate + L-glutamate</text>
        <dbReference type="Rhea" id="RHEA:23744"/>
        <dbReference type="ChEBI" id="CHEBI:16810"/>
        <dbReference type="ChEBI" id="CHEBI:29985"/>
        <dbReference type="ChEBI" id="CHEBI:57766"/>
        <dbReference type="ChEBI" id="CHEBI:57980"/>
        <dbReference type="EC" id="2.6.1.9"/>
    </reaction>
</comment>
<keyword evidence="5 11" id="KW-0032">Aminotransferase</keyword>
<dbReference type="InterPro" id="IPR001917">
    <property type="entry name" value="Aminotrans_II_pyridoxalP_BS"/>
</dbReference>
<keyword evidence="8 11" id="KW-0663">Pyridoxal phosphate</keyword>
<keyword evidence="14" id="KW-1185">Reference proteome</keyword>
<dbReference type="InterPro" id="IPR015421">
    <property type="entry name" value="PyrdxlP-dep_Trfase_major"/>
</dbReference>
<evidence type="ECO:0000256" key="6">
    <source>
        <dbReference type="ARBA" id="ARBA00022605"/>
    </source>
</evidence>
<dbReference type="AlphaFoldDB" id="G0AEC8"/>